<reference evidence="2" key="1">
    <citation type="submission" date="2022-01" db="EMBL/GenBank/DDBJ databases">
        <title>Novel bile acid biosynthetic pathways are enriched in the microbiome of centenarians.</title>
        <authorList>
            <person name="Sato Y."/>
            <person name="Atarashi K."/>
            <person name="Plichta R.D."/>
            <person name="Arai Y."/>
            <person name="Sasajima S."/>
            <person name="Kearney M.S."/>
            <person name="Suda W."/>
            <person name="Takeshita K."/>
            <person name="Sasaki T."/>
            <person name="Okamoto S."/>
            <person name="Skelly N.A."/>
            <person name="Okamura Y."/>
            <person name="Vlamakis H."/>
            <person name="Li Y."/>
            <person name="Tanoue T."/>
            <person name="Takei H."/>
            <person name="Nittono H."/>
            <person name="Narushima S."/>
            <person name="Irie J."/>
            <person name="Itoh H."/>
            <person name="Moriya K."/>
            <person name="Sugiura Y."/>
            <person name="Suematsu M."/>
            <person name="Moritoki N."/>
            <person name="Shibata S."/>
            <person name="Littman R.D."/>
            <person name="Fischbach A.M."/>
            <person name="Uwamino Y."/>
            <person name="Inoue T."/>
            <person name="Honda A."/>
            <person name="Hattori M."/>
            <person name="Murai T."/>
            <person name="Xavier J.R."/>
            <person name="Hirose N."/>
            <person name="Honda K."/>
        </authorList>
    </citation>
    <scope>NUCLEOTIDE SEQUENCE</scope>
    <source>
        <strain evidence="2">CE91-St3</strain>
    </source>
</reference>
<sequence length="324" mass="37622">MIQLFASIIGVINIVFNIKNECKMAASKIRIKKICEYCGQEFYALKTSTRFCSKSCNDRAYKMRQRVNTVKKAESENLTVSQERTFSVINQKEYLSIKEVGILLGITSRAVYNYIYSGQLKAIKLSTRLTIIHKSDIDSMMSSTPYVKRNRIFHTPITDFYTTAEVASKYGVNESWIFKVGKEQNIPKVFKRGKTYWSAKHFDKYFASKAPDSNITEWYSVEDLTEKFGMTTSAIYSFVSRFAIPKKKIKRQVFYSKKHVDIAKGLAKAEPEYYTTAEAMEKYNLTRDQLYHYVKWHHISKVQEGKYIKISRKELDDLLAPPSI</sequence>
<dbReference type="EMBL" id="BQNZ01000001">
    <property type="protein sequence ID" value="GKH70865.1"/>
    <property type="molecule type" value="Genomic_DNA"/>
</dbReference>
<evidence type="ECO:0000313" key="3">
    <source>
        <dbReference type="Proteomes" id="UP001055114"/>
    </source>
</evidence>
<evidence type="ECO:0000313" key="2">
    <source>
        <dbReference type="EMBL" id="GKH70865.1"/>
    </source>
</evidence>
<organism evidence="2 3">
    <name type="scientific">Parabacteroides merdae</name>
    <dbReference type="NCBI Taxonomy" id="46503"/>
    <lineage>
        <taxon>Bacteria</taxon>
        <taxon>Pseudomonadati</taxon>
        <taxon>Bacteroidota</taxon>
        <taxon>Bacteroidia</taxon>
        <taxon>Bacteroidales</taxon>
        <taxon>Tannerellaceae</taxon>
        <taxon>Parabacteroides</taxon>
    </lineage>
</organism>
<name>A0AA37NDI6_9BACT</name>
<feature type="domain" description="Helix-turn-helix" evidence="1">
    <location>
        <begin position="273"/>
        <end position="320"/>
    </location>
</feature>
<dbReference type="Pfam" id="PF12728">
    <property type="entry name" value="HTH_17"/>
    <property type="match status" value="2"/>
</dbReference>
<accession>A0AA37NDI6</accession>
<dbReference type="InterPro" id="IPR041657">
    <property type="entry name" value="HTH_17"/>
</dbReference>
<evidence type="ECO:0000259" key="1">
    <source>
        <dbReference type="Pfam" id="PF12728"/>
    </source>
</evidence>
<proteinExistence type="predicted"/>
<feature type="domain" description="Helix-turn-helix" evidence="1">
    <location>
        <begin position="94"/>
        <end position="142"/>
    </location>
</feature>
<protein>
    <recommendedName>
        <fullName evidence="1">Helix-turn-helix domain-containing protein</fullName>
    </recommendedName>
</protein>
<dbReference type="AlphaFoldDB" id="A0AA37NDI6"/>
<dbReference type="Proteomes" id="UP001055114">
    <property type="component" value="Unassembled WGS sequence"/>
</dbReference>
<comment type="caution">
    <text evidence="2">The sequence shown here is derived from an EMBL/GenBank/DDBJ whole genome shotgun (WGS) entry which is preliminary data.</text>
</comment>
<gene>
    <name evidence="2" type="ORF">CE91St3_07280</name>
</gene>